<feature type="compositionally biased region" description="Low complexity" evidence="1">
    <location>
        <begin position="36"/>
        <end position="48"/>
    </location>
</feature>
<evidence type="ECO:0000313" key="3">
    <source>
        <dbReference type="Proteomes" id="UP000027222"/>
    </source>
</evidence>
<keyword evidence="3" id="KW-1185">Reference proteome</keyword>
<proteinExistence type="predicted"/>
<name>A0A067TCC2_GALM3</name>
<dbReference type="HOGENOM" id="CLU_2654665_0_0_1"/>
<evidence type="ECO:0000256" key="1">
    <source>
        <dbReference type="SAM" id="MobiDB-lite"/>
    </source>
</evidence>
<dbReference type="Proteomes" id="UP000027222">
    <property type="component" value="Unassembled WGS sequence"/>
</dbReference>
<reference evidence="3" key="1">
    <citation type="journal article" date="2014" name="Proc. Natl. Acad. Sci. U.S.A.">
        <title>Extensive sampling of basidiomycete genomes demonstrates inadequacy of the white-rot/brown-rot paradigm for wood decay fungi.</title>
        <authorList>
            <person name="Riley R."/>
            <person name="Salamov A.A."/>
            <person name="Brown D.W."/>
            <person name="Nagy L.G."/>
            <person name="Floudas D."/>
            <person name="Held B.W."/>
            <person name="Levasseur A."/>
            <person name="Lombard V."/>
            <person name="Morin E."/>
            <person name="Otillar R."/>
            <person name="Lindquist E.A."/>
            <person name="Sun H."/>
            <person name="LaButti K.M."/>
            <person name="Schmutz J."/>
            <person name="Jabbour D."/>
            <person name="Luo H."/>
            <person name="Baker S.E."/>
            <person name="Pisabarro A.G."/>
            <person name="Walton J.D."/>
            <person name="Blanchette R.A."/>
            <person name="Henrissat B."/>
            <person name="Martin F."/>
            <person name="Cullen D."/>
            <person name="Hibbett D.S."/>
            <person name="Grigoriev I.V."/>
        </authorList>
    </citation>
    <scope>NUCLEOTIDE SEQUENCE [LARGE SCALE GENOMIC DNA]</scope>
    <source>
        <strain evidence="3">CBS 339.88</strain>
    </source>
</reference>
<sequence length="76" mass="8145">MSQDMQIGHDELVAIGICSKDTIVDLPITSVIQPSSSALQSTTATRTTARPKPRPLKRKAEATVLAAPLTKKNCEN</sequence>
<protein>
    <submittedName>
        <fullName evidence="2">Uncharacterized protein</fullName>
    </submittedName>
</protein>
<organism evidence="2 3">
    <name type="scientific">Galerina marginata (strain CBS 339.88)</name>
    <dbReference type="NCBI Taxonomy" id="685588"/>
    <lineage>
        <taxon>Eukaryota</taxon>
        <taxon>Fungi</taxon>
        <taxon>Dikarya</taxon>
        <taxon>Basidiomycota</taxon>
        <taxon>Agaricomycotina</taxon>
        <taxon>Agaricomycetes</taxon>
        <taxon>Agaricomycetidae</taxon>
        <taxon>Agaricales</taxon>
        <taxon>Agaricineae</taxon>
        <taxon>Strophariaceae</taxon>
        <taxon>Galerina</taxon>
    </lineage>
</organism>
<feature type="region of interest" description="Disordered" evidence="1">
    <location>
        <begin position="36"/>
        <end position="58"/>
    </location>
</feature>
<accession>A0A067TCC2</accession>
<evidence type="ECO:0000313" key="2">
    <source>
        <dbReference type="EMBL" id="KDR80811.1"/>
    </source>
</evidence>
<dbReference type="AlphaFoldDB" id="A0A067TCC2"/>
<gene>
    <name evidence="2" type="ORF">GALMADRAFT_241259</name>
</gene>
<dbReference type="EMBL" id="KL142371">
    <property type="protein sequence ID" value="KDR80811.1"/>
    <property type="molecule type" value="Genomic_DNA"/>
</dbReference>